<comment type="caution">
    <text evidence="2">The sequence shown here is derived from an EMBL/GenBank/DDBJ whole genome shotgun (WGS) entry which is preliminary data.</text>
</comment>
<dbReference type="EMBL" id="JACHXK010000006">
    <property type="protein sequence ID" value="MBB3111218.1"/>
    <property type="molecule type" value="Genomic_DNA"/>
</dbReference>
<accession>A0A7W5AYS4</accession>
<evidence type="ECO:0000313" key="2">
    <source>
        <dbReference type="EMBL" id="MBB3111218.1"/>
    </source>
</evidence>
<feature type="chain" id="PRO_5039721481" evidence="1">
    <location>
        <begin position="26"/>
        <end position="54"/>
    </location>
</feature>
<dbReference type="Proteomes" id="UP000570361">
    <property type="component" value="Unassembled WGS sequence"/>
</dbReference>
<organism evidence="2 3">
    <name type="scientific">Paenibacillus phyllosphaerae</name>
    <dbReference type="NCBI Taxonomy" id="274593"/>
    <lineage>
        <taxon>Bacteria</taxon>
        <taxon>Bacillati</taxon>
        <taxon>Bacillota</taxon>
        <taxon>Bacilli</taxon>
        <taxon>Bacillales</taxon>
        <taxon>Paenibacillaceae</taxon>
        <taxon>Paenibacillus</taxon>
    </lineage>
</organism>
<sequence length="54" mass="5883">MNKFRKRIALGVLTIALATGGSLSAAPSKADAMPAPCDSIMDCIHTAHWYYFLR</sequence>
<keyword evidence="3" id="KW-1185">Reference proteome</keyword>
<dbReference type="AlphaFoldDB" id="A0A7W5AYS4"/>
<dbReference type="RefSeq" id="WP_183601077.1">
    <property type="nucleotide sequence ID" value="NZ_JACHXK010000006.1"/>
</dbReference>
<reference evidence="2 3" key="1">
    <citation type="submission" date="2020-08" db="EMBL/GenBank/DDBJ databases">
        <title>Genomic Encyclopedia of Type Strains, Phase III (KMG-III): the genomes of soil and plant-associated and newly described type strains.</title>
        <authorList>
            <person name="Whitman W."/>
        </authorList>
    </citation>
    <scope>NUCLEOTIDE SEQUENCE [LARGE SCALE GENOMIC DNA]</scope>
    <source>
        <strain evidence="2 3">CECT 5862</strain>
    </source>
</reference>
<name>A0A7W5AYS4_9BACL</name>
<gene>
    <name evidence="2" type="ORF">FHS18_003286</name>
</gene>
<keyword evidence="1" id="KW-0732">Signal</keyword>
<protein>
    <submittedName>
        <fullName evidence="2">Uncharacterized protein</fullName>
    </submittedName>
</protein>
<evidence type="ECO:0000313" key="3">
    <source>
        <dbReference type="Proteomes" id="UP000570361"/>
    </source>
</evidence>
<proteinExistence type="predicted"/>
<evidence type="ECO:0000256" key="1">
    <source>
        <dbReference type="SAM" id="SignalP"/>
    </source>
</evidence>
<feature type="signal peptide" evidence="1">
    <location>
        <begin position="1"/>
        <end position="25"/>
    </location>
</feature>